<evidence type="ECO:0000259" key="1">
    <source>
        <dbReference type="PROSITE" id="PS50042"/>
    </source>
</evidence>
<reference evidence="2 3" key="1">
    <citation type="submission" date="2017-10" db="EMBL/GenBank/DDBJ databases">
        <title>Frigbacter circumglobatus gen. nov. sp. nov., isolated from sediment cultured in situ.</title>
        <authorList>
            <person name="Zhao Z."/>
        </authorList>
    </citation>
    <scope>NUCLEOTIDE SEQUENCE [LARGE SCALE GENOMIC DNA]</scope>
    <source>
        <strain evidence="2 3">ZYL</strain>
    </source>
</reference>
<evidence type="ECO:0000313" key="2">
    <source>
        <dbReference type="EMBL" id="PHZ85685.1"/>
    </source>
</evidence>
<dbReference type="OrthoDB" id="9798104at2"/>
<dbReference type="SUPFAM" id="SSF51206">
    <property type="entry name" value="cAMP-binding domain-like"/>
    <property type="match status" value="1"/>
</dbReference>
<dbReference type="InterPro" id="IPR014710">
    <property type="entry name" value="RmlC-like_jellyroll"/>
</dbReference>
<dbReference type="EMBL" id="PDEM01000009">
    <property type="protein sequence ID" value="PHZ85685.1"/>
    <property type="molecule type" value="Genomic_DNA"/>
</dbReference>
<dbReference type="AlphaFoldDB" id="A0A2G4YTM8"/>
<dbReference type="CDD" id="cd00038">
    <property type="entry name" value="CAP_ED"/>
    <property type="match status" value="1"/>
</dbReference>
<dbReference type="Proteomes" id="UP000229730">
    <property type="component" value="Unassembled WGS sequence"/>
</dbReference>
<accession>A0A2G4YTM8</accession>
<feature type="domain" description="Cyclic nucleotide-binding" evidence="1">
    <location>
        <begin position="42"/>
        <end position="165"/>
    </location>
</feature>
<organism evidence="2 3">
    <name type="scientific">Paremcibacter congregatus</name>
    <dbReference type="NCBI Taxonomy" id="2043170"/>
    <lineage>
        <taxon>Bacteria</taxon>
        <taxon>Pseudomonadati</taxon>
        <taxon>Pseudomonadota</taxon>
        <taxon>Alphaproteobacteria</taxon>
        <taxon>Emcibacterales</taxon>
        <taxon>Emcibacteraceae</taxon>
        <taxon>Paremcibacter</taxon>
    </lineage>
</organism>
<keyword evidence="3" id="KW-1185">Reference proteome</keyword>
<dbReference type="Gene3D" id="2.60.120.10">
    <property type="entry name" value="Jelly Rolls"/>
    <property type="match status" value="1"/>
</dbReference>
<sequence length="224" mass="26202">MIKYYGWRDGAFVRISDCPDAYKENCVQRALAFDHLKSVMDAYYELTPATWARLQGICRLEQMEKNAHLLQIGDIPREFYFVCQGIFRAYALGGENFDKEITKNFFDEGRFPASVIALLRGEESRLAIQALEDSVVIRIDHDKYRGLLSECEDLKWYHILYLEKNWVMEKEPQELALLGSDSPQRYLEFIAQYPNILGRVRLHHIASRLGITPTQLSRIRKNFE</sequence>
<gene>
    <name evidence="2" type="ORF">CRD36_03075</name>
</gene>
<dbReference type="Pfam" id="PF00027">
    <property type="entry name" value="cNMP_binding"/>
    <property type="match status" value="1"/>
</dbReference>
<protein>
    <recommendedName>
        <fullName evidence="1">Cyclic nucleotide-binding domain-containing protein</fullName>
    </recommendedName>
</protein>
<dbReference type="InParanoid" id="A0A2G4YTM8"/>
<dbReference type="InterPro" id="IPR000595">
    <property type="entry name" value="cNMP-bd_dom"/>
</dbReference>
<dbReference type="PROSITE" id="PS50042">
    <property type="entry name" value="CNMP_BINDING_3"/>
    <property type="match status" value="1"/>
</dbReference>
<comment type="caution">
    <text evidence="2">The sequence shown here is derived from an EMBL/GenBank/DDBJ whole genome shotgun (WGS) entry which is preliminary data.</text>
</comment>
<dbReference type="InterPro" id="IPR018490">
    <property type="entry name" value="cNMP-bd_dom_sf"/>
</dbReference>
<name>A0A2G4YTM8_9PROT</name>
<proteinExistence type="predicted"/>
<evidence type="ECO:0000313" key="3">
    <source>
        <dbReference type="Proteomes" id="UP000229730"/>
    </source>
</evidence>